<comment type="similarity">
    <text evidence="1">Belongs to the UDP-glycosyltransferase family.</text>
</comment>
<dbReference type="SUPFAM" id="SSF53756">
    <property type="entry name" value="UDP-Glycosyltransferase/glycogen phosphorylase"/>
    <property type="match status" value="1"/>
</dbReference>
<sequence length="177" mass="20091">LLSSFIVSQPVLGNIADVLVEAGHDVTSLIPIINPRVNDVTEKSKIIYVSRRLRLKMILNELATIRIDFIMSNILDPIEALKHRTNVARHFVSQCRALVNDTKLLDDFRAEKFDVFIVENFEMCGVAYSHLIKPRSLITASASYPFSYMFEEFGIPLSLSHNPSSFISHLDVHSMWS</sequence>
<feature type="non-terminal residue" evidence="7">
    <location>
        <position position="1"/>
    </location>
</feature>
<proteinExistence type="inferred from homology"/>
<dbReference type="InterPro" id="IPR002213">
    <property type="entry name" value="UDP_glucos_trans"/>
</dbReference>
<dbReference type="Pfam" id="PF00201">
    <property type="entry name" value="UDPGT"/>
    <property type="match status" value="1"/>
</dbReference>
<comment type="caution">
    <text evidence="7">The sequence shown here is derived from an EMBL/GenBank/DDBJ whole genome shotgun (WGS) entry which is preliminary data.</text>
</comment>
<evidence type="ECO:0000256" key="5">
    <source>
        <dbReference type="ARBA" id="ARBA00022729"/>
    </source>
</evidence>
<evidence type="ECO:0000313" key="8">
    <source>
        <dbReference type="Proteomes" id="UP001432027"/>
    </source>
</evidence>
<keyword evidence="8" id="KW-1185">Reference proteome</keyword>
<gene>
    <name evidence="7" type="ORF">PENTCL1PPCAC_15130</name>
</gene>
<dbReference type="EMBL" id="BTSX01000004">
    <property type="protein sequence ID" value="GMS92955.1"/>
    <property type="molecule type" value="Genomic_DNA"/>
</dbReference>
<evidence type="ECO:0000256" key="1">
    <source>
        <dbReference type="ARBA" id="ARBA00009995"/>
    </source>
</evidence>
<evidence type="ECO:0000256" key="2">
    <source>
        <dbReference type="ARBA" id="ARBA00012544"/>
    </source>
</evidence>
<keyword evidence="4" id="KW-0808">Transferase</keyword>
<name>A0AAV5TGH3_9BILA</name>
<dbReference type="InterPro" id="IPR050271">
    <property type="entry name" value="UDP-glycosyltransferase"/>
</dbReference>
<dbReference type="Proteomes" id="UP001432027">
    <property type="component" value="Unassembled WGS sequence"/>
</dbReference>
<comment type="catalytic activity">
    <reaction evidence="6">
        <text>glucuronate acceptor + UDP-alpha-D-glucuronate = acceptor beta-D-glucuronoside + UDP + H(+)</text>
        <dbReference type="Rhea" id="RHEA:21032"/>
        <dbReference type="ChEBI" id="CHEBI:15378"/>
        <dbReference type="ChEBI" id="CHEBI:58052"/>
        <dbReference type="ChEBI" id="CHEBI:58223"/>
        <dbReference type="ChEBI" id="CHEBI:132367"/>
        <dbReference type="ChEBI" id="CHEBI:132368"/>
        <dbReference type="EC" id="2.4.1.17"/>
    </reaction>
</comment>
<evidence type="ECO:0000256" key="6">
    <source>
        <dbReference type="ARBA" id="ARBA00047475"/>
    </source>
</evidence>
<dbReference type="PANTHER" id="PTHR48043:SF23">
    <property type="entry name" value="UDP-GLUCURONOSYLTRANSFERASE"/>
    <property type="match status" value="1"/>
</dbReference>
<feature type="non-terminal residue" evidence="7">
    <location>
        <position position="177"/>
    </location>
</feature>
<keyword evidence="5" id="KW-0732">Signal</keyword>
<dbReference type="PANTHER" id="PTHR48043">
    <property type="entry name" value="EG:EG0003.4 PROTEIN-RELATED"/>
    <property type="match status" value="1"/>
</dbReference>
<organism evidence="7 8">
    <name type="scientific">Pristionchus entomophagus</name>
    <dbReference type="NCBI Taxonomy" id="358040"/>
    <lineage>
        <taxon>Eukaryota</taxon>
        <taxon>Metazoa</taxon>
        <taxon>Ecdysozoa</taxon>
        <taxon>Nematoda</taxon>
        <taxon>Chromadorea</taxon>
        <taxon>Rhabditida</taxon>
        <taxon>Rhabditina</taxon>
        <taxon>Diplogasteromorpha</taxon>
        <taxon>Diplogasteroidea</taxon>
        <taxon>Neodiplogasteridae</taxon>
        <taxon>Pristionchus</taxon>
    </lineage>
</organism>
<evidence type="ECO:0000256" key="4">
    <source>
        <dbReference type="ARBA" id="ARBA00022679"/>
    </source>
</evidence>
<reference evidence="7" key="1">
    <citation type="submission" date="2023-10" db="EMBL/GenBank/DDBJ databases">
        <title>Genome assembly of Pristionchus species.</title>
        <authorList>
            <person name="Yoshida K."/>
            <person name="Sommer R.J."/>
        </authorList>
    </citation>
    <scope>NUCLEOTIDE SEQUENCE</scope>
    <source>
        <strain evidence="7">RS0144</strain>
    </source>
</reference>
<dbReference type="EC" id="2.4.1.17" evidence="2"/>
<accession>A0AAV5TGH3</accession>
<dbReference type="GO" id="GO:0015020">
    <property type="term" value="F:glucuronosyltransferase activity"/>
    <property type="evidence" value="ECO:0007669"/>
    <property type="project" value="UniProtKB-EC"/>
</dbReference>
<protein>
    <recommendedName>
        <fullName evidence="2">glucuronosyltransferase</fullName>
        <ecNumber evidence="2">2.4.1.17</ecNumber>
    </recommendedName>
</protein>
<keyword evidence="3" id="KW-0328">Glycosyltransferase</keyword>
<evidence type="ECO:0000313" key="7">
    <source>
        <dbReference type="EMBL" id="GMS92955.1"/>
    </source>
</evidence>
<dbReference type="AlphaFoldDB" id="A0AAV5TGH3"/>
<evidence type="ECO:0000256" key="3">
    <source>
        <dbReference type="ARBA" id="ARBA00022676"/>
    </source>
</evidence>